<dbReference type="InterPro" id="IPR013154">
    <property type="entry name" value="ADH-like_N"/>
</dbReference>
<feature type="domain" description="Enoyl reductase (ER)" evidence="4">
    <location>
        <begin position="19"/>
        <end position="368"/>
    </location>
</feature>
<dbReference type="Pfam" id="PF08240">
    <property type="entry name" value="ADH_N"/>
    <property type="match status" value="1"/>
</dbReference>
<dbReference type="Pfam" id="PF00107">
    <property type="entry name" value="ADH_zinc_N"/>
    <property type="match status" value="1"/>
</dbReference>
<name>A0AAE0IVC2_9PEZI</name>
<dbReference type="InterPro" id="IPR036291">
    <property type="entry name" value="NAD(P)-bd_dom_sf"/>
</dbReference>
<evidence type="ECO:0000256" key="2">
    <source>
        <dbReference type="ARBA" id="ARBA00022857"/>
    </source>
</evidence>
<dbReference type="PANTHER" id="PTHR45348:SF6">
    <property type="entry name" value="TRANS-ENOYL REDUCTASE APDC"/>
    <property type="match status" value="1"/>
</dbReference>
<evidence type="ECO:0000259" key="4">
    <source>
        <dbReference type="SMART" id="SM00829"/>
    </source>
</evidence>
<dbReference type="CDD" id="cd08249">
    <property type="entry name" value="enoyl_reductase_like"/>
    <property type="match status" value="1"/>
</dbReference>
<dbReference type="EMBL" id="JAUEPO010000002">
    <property type="protein sequence ID" value="KAK3331740.1"/>
    <property type="molecule type" value="Genomic_DNA"/>
</dbReference>
<dbReference type="InterPro" id="IPR047122">
    <property type="entry name" value="Trans-enoyl_RdTase-like"/>
</dbReference>
<comment type="similarity">
    <text evidence="1">Belongs to the zinc-containing alcohol dehydrogenase family.</text>
</comment>
<dbReference type="InterPro" id="IPR011032">
    <property type="entry name" value="GroES-like_sf"/>
</dbReference>
<dbReference type="InterPro" id="IPR020843">
    <property type="entry name" value="ER"/>
</dbReference>
<reference evidence="5" key="2">
    <citation type="submission" date="2023-06" db="EMBL/GenBank/DDBJ databases">
        <authorList>
            <consortium name="Lawrence Berkeley National Laboratory"/>
            <person name="Haridas S."/>
            <person name="Hensen N."/>
            <person name="Bonometti L."/>
            <person name="Westerberg I."/>
            <person name="Brannstrom I.O."/>
            <person name="Guillou S."/>
            <person name="Cros-Aarteil S."/>
            <person name="Calhoun S."/>
            <person name="Kuo A."/>
            <person name="Mondo S."/>
            <person name="Pangilinan J."/>
            <person name="Riley R."/>
            <person name="Labutti K."/>
            <person name="Andreopoulos B."/>
            <person name="Lipzen A."/>
            <person name="Chen C."/>
            <person name="Yanf M."/>
            <person name="Daum C."/>
            <person name="Ng V."/>
            <person name="Clum A."/>
            <person name="Steindorff A."/>
            <person name="Ohm R."/>
            <person name="Martin F."/>
            <person name="Silar P."/>
            <person name="Natvig D."/>
            <person name="Lalanne C."/>
            <person name="Gautier V."/>
            <person name="Ament-Velasquez S.L."/>
            <person name="Kruys A."/>
            <person name="Hutchinson M.I."/>
            <person name="Powell A.J."/>
            <person name="Barry K."/>
            <person name="Miller A.N."/>
            <person name="Grigoriev I.V."/>
            <person name="Debuchy R."/>
            <person name="Gladieux P."/>
            <person name="Thoren M.H."/>
            <person name="Johannesson H."/>
        </authorList>
    </citation>
    <scope>NUCLEOTIDE SEQUENCE</scope>
    <source>
        <strain evidence="5">SMH4131-1</strain>
    </source>
</reference>
<dbReference type="GO" id="GO:0016651">
    <property type="term" value="F:oxidoreductase activity, acting on NAD(P)H"/>
    <property type="evidence" value="ECO:0007669"/>
    <property type="project" value="InterPro"/>
</dbReference>
<dbReference type="SUPFAM" id="SSF50129">
    <property type="entry name" value="GroES-like"/>
    <property type="match status" value="1"/>
</dbReference>
<protein>
    <submittedName>
        <fullName evidence="5">Chaperonin 10-like protein</fullName>
    </submittedName>
</protein>
<dbReference type="Gene3D" id="3.90.180.10">
    <property type="entry name" value="Medium-chain alcohol dehydrogenases, catalytic domain"/>
    <property type="match status" value="1"/>
</dbReference>
<gene>
    <name evidence="5" type="ORF">B0T19DRAFT_456095</name>
</gene>
<reference evidence="5" key="1">
    <citation type="journal article" date="2023" name="Mol. Phylogenet. Evol.">
        <title>Genome-scale phylogeny and comparative genomics of the fungal order Sordariales.</title>
        <authorList>
            <person name="Hensen N."/>
            <person name="Bonometti L."/>
            <person name="Westerberg I."/>
            <person name="Brannstrom I.O."/>
            <person name="Guillou S."/>
            <person name="Cros-Aarteil S."/>
            <person name="Calhoun S."/>
            <person name="Haridas S."/>
            <person name="Kuo A."/>
            <person name="Mondo S."/>
            <person name="Pangilinan J."/>
            <person name="Riley R."/>
            <person name="LaButti K."/>
            <person name="Andreopoulos B."/>
            <person name="Lipzen A."/>
            <person name="Chen C."/>
            <person name="Yan M."/>
            <person name="Daum C."/>
            <person name="Ng V."/>
            <person name="Clum A."/>
            <person name="Steindorff A."/>
            <person name="Ohm R.A."/>
            <person name="Martin F."/>
            <person name="Silar P."/>
            <person name="Natvig D.O."/>
            <person name="Lalanne C."/>
            <person name="Gautier V."/>
            <person name="Ament-Velasquez S.L."/>
            <person name="Kruys A."/>
            <person name="Hutchinson M.I."/>
            <person name="Powell A.J."/>
            <person name="Barry K."/>
            <person name="Miller A.N."/>
            <person name="Grigoriev I.V."/>
            <person name="Debuchy R."/>
            <person name="Gladieux P."/>
            <person name="Hiltunen Thoren M."/>
            <person name="Johannesson H."/>
        </authorList>
    </citation>
    <scope>NUCLEOTIDE SEQUENCE</scope>
    <source>
        <strain evidence="5">SMH4131-1</strain>
    </source>
</reference>
<accession>A0AAE0IVC2</accession>
<keyword evidence="2" id="KW-0521">NADP</keyword>
<dbReference type="Proteomes" id="UP001286456">
    <property type="component" value="Unassembled WGS sequence"/>
</dbReference>
<dbReference type="SUPFAM" id="SSF51735">
    <property type="entry name" value="NAD(P)-binding Rossmann-fold domains"/>
    <property type="match status" value="1"/>
</dbReference>
<dbReference type="PANTHER" id="PTHR45348">
    <property type="entry name" value="HYPOTHETICAL OXIDOREDUCTASE (EUROFUNG)"/>
    <property type="match status" value="1"/>
</dbReference>
<dbReference type="InterPro" id="IPR013149">
    <property type="entry name" value="ADH-like_C"/>
</dbReference>
<dbReference type="Gene3D" id="3.40.50.720">
    <property type="entry name" value="NAD(P)-binding Rossmann-like Domain"/>
    <property type="match status" value="1"/>
</dbReference>
<keyword evidence="6" id="KW-1185">Reference proteome</keyword>
<evidence type="ECO:0000313" key="6">
    <source>
        <dbReference type="Proteomes" id="UP001286456"/>
    </source>
</evidence>
<evidence type="ECO:0000256" key="3">
    <source>
        <dbReference type="ARBA" id="ARBA00023002"/>
    </source>
</evidence>
<proteinExistence type="inferred from homology"/>
<evidence type="ECO:0000256" key="1">
    <source>
        <dbReference type="ARBA" id="ARBA00008072"/>
    </source>
</evidence>
<comment type="caution">
    <text evidence="5">The sequence shown here is derived from an EMBL/GenBank/DDBJ whole genome shotgun (WGS) entry which is preliminary data.</text>
</comment>
<dbReference type="AlphaFoldDB" id="A0AAE0IVC2"/>
<sequence>MDTPRIPRIQRALVAVGPGPLGLKPVAVPRSAPDEALVRTSAVALNPSDHRLLDQSTTVGAVSGADLAGTVVRLGCGPDGESHLKVGDRVLGFTFGANPGNPGNGAFSEYVAVVARLCVRLPDAMDFATAASLPMGIFTVGFIFRSLGFDLHPDSLPPPPLSSPTTPSNHKPTTGEFVLVNGGATATGTLTLQMLRLAGYRPIATCSPSTADLARSRGAIATFDYTSPTVRDEIREYTNERLQFAIDCIGTPETMALCYGAIGETGGKYVALEQHPRRLTIRRRDVAHYWVLGWTILGKEAKLAGAYHRPATPEDRSFGEEWAAKMEELLRRKQLEAHPLGLHGGGLPALIACLDQLRKGKVRGKKVVITI</sequence>
<evidence type="ECO:0000313" key="5">
    <source>
        <dbReference type="EMBL" id="KAK3331740.1"/>
    </source>
</evidence>
<dbReference type="SMART" id="SM00829">
    <property type="entry name" value="PKS_ER"/>
    <property type="match status" value="1"/>
</dbReference>
<keyword evidence="3" id="KW-0560">Oxidoreductase</keyword>
<organism evidence="5 6">
    <name type="scientific">Cercophora scortea</name>
    <dbReference type="NCBI Taxonomy" id="314031"/>
    <lineage>
        <taxon>Eukaryota</taxon>
        <taxon>Fungi</taxon>
        <taxon>Dikarya</taxon>
        <taxon>Ascomycota</taxon>
        <taxon>Pezizomycotina</taxon>
        <taxon>Sordariomycetes</taxon>
        <taxon>Sordariomycetidae</taxon>
        <taxon>Sordariales</taxon>
        <taxon>Lasiosphaeriaceae</taxon>
        <taxon>Cercophora</taxon>
    </lineage>
</organism>